<evidence type="ECO:0000256" key="1">
    <source>
        <dbReference type="SAM" id="Phobius"/>
    </source>
</evidence>
<keyword evidence="4" id="KW-1185">Reference proteome</keyword>
<keyword evidence="1" id="KW-1133">Transmembrane helix</keyword>
<keyword evidence="1" id="KW-0812">Transmembrane</keyword>
<dbReference type="OrthoDB" id="2170856at2759"/>
<reference evidence="3 4" key="1">
    <citation type="submission" date="2016-08" db="EMBL/GenBank/DDBJ databases">
        <title>Genomes of anaerobic fungi encode conserved fungal cellulosomes for biomass hydrolysis.</title>
        <authorList>
            <consortium name="DOE Joint Genome Institute"/>
            <person name="Haitjema C.H."/>
            <person name="Gilmore S.P."/>
            <person name="Henske J.K."/>
            <person name="Solomon K.V."/>
            <person name="De Groot R."/>
            <person name="Kuo A."/>
            <person name="Mondo S.J."/>
            <person name="Salamov A.A."/>
            <person name="Labutti K."/>
            <person name="Zhao Z."/>
            <person name="Chiniquy J."/>
            <person name="Barry K."/>
            <person name="Brewer H.M."/>
            <person name="Purvine S.O."/>
            <person name="Wright A.T."/>
            <person name="Boxma B."/>
            <person name="Van Alen T."/>
            <person name="Hackstein J.H."/>
            <person name="Baker S.E."/>
            <person name="Grigoriev I.V."/>
            <person name="O'Malley M.A."/>
        </authorList>
    </citation>
    <scope>NUCLEOTIDE SEQUENCE [LARGE SCALE GENOMIC DNA]</scope>
    <source>
        <strain evidence="4">finn</strain>
    </source>
</reference>
<evidence type="ECO:0000313" key="4">
    <source>
        <dbReference type="Proteomes" id="UP000193719"/>
    </source>
</evidence>
<keyword evidence="1" id="KW-0472">Membrane</keyword>
<comment type="caution">
    <text evidence="3">The sequence shown here is derived from an EMBL/GenBank/DDBJ whole genome shotgun (WGS) entry which is preliminary data.</text>
</comment>
<evidence type="ECO:0000313" key="3">
    <source>
        <dbReference type="EMBL" id="ORX42667.1"/>
    </source>
</evidence>
<reference evidence="3 4" key="2">
    <citation type="submission" date="2016-08" db="EMBL/GenBank/DDBJ databases">
        <title>Pervasive Adenine N6-methylation of Active Genes in Fungi.</title>
        <authorList>
            <consortium name="DOE Joint Genome Institute"/>
            <person name="Mondo S.J."/>
            <person name="Dannebaum R.O."/>
            <person name="Kuo R.C."/>
            <person name="Labutti K."/>
            <person name="Haridas S."/>
            <person name="Kuo A."/>
            <person name="Salamov A."/>
            <person name="Ahrendt S.R."/>
            <person name="Lipzen A."/>
            <person name="Sullivan W."/>
            <person name="Andreopoulos W.B."/>
            <person name="Clum A."/>
            <person name="Lindquist E."/>
            <person name="Daum C."/>
            <person name="Ramamoorthy G.K."/>
            <person name="Gryganskyi A."/>
            <person name="Culley D."/>
            <person name="Magnuson J.K."/>
            <person name="James T.Y."/>
            <person name="O'Malley M.A."/>
            <person name="Stajich J.E."/>
            <person name="Spatafora J.W."/>
            <person name="Visel A."/>
            <person name="Grigoriev I.V."/>
        </authorList>
    </citation>
    <scope>NUCLEOTIDE SEQUENCE [LARGE SCALE GENOMIC DNA]</scope>
    <source>
        <strain evidence="4">finn</strain>
    </source>
</reference>
<accession>A0A1Y1UX18</accession>
<dbReference type="EMBL" id="MCFH01000062">
    <property type="protein sequence ID" value="ORX42667.1"/>
    <property type="molecule type" value="Genomic_DNA"/>
</dbReference>
<dbReference type="Proteomes" id="UP000193719">
    <property type="component" value="Unassembled WGS sequence"/>
</dbReference>
<organism evidence="3 4">
    <name type="scientific">Piromyces finnis</name>
    <dbReference type="NCBI Taxonomy" id="1754191"/>
    <lineage>
        <taxon>Eukaryota</taxon>
        <taxon>Fungi</taxon>
        <taxon>Fungi incertae sedis</taxon>
        <taxon>Chytridiomycota</taxon>
        <taxon>Chytridiomycota incertae sedis</taxon>
        <taxon>Neocallimastigomycetes</taxon>
        <taxon>Neocallimastigales</taxon>
        <taxon>Neocallimastigaceae</taxon>
        <taxon>Piromyces</taxon>
    </lineage>
</organism>
<sequence>MKTINLFSTLIFCSLTCANIIHYPGLLLKRKVSYDHESWFNALTEECKIEYETNEYNKCIPSINLKNYKESCSTIRTEECHNYYKDPLKYHPKCKGIPEFDEVYQPDMIKTVVESLDIYCQTDENDEICPFSLQIMRKSSLDYVLDSQCKSEKCTKSFYNIFRNMKKDQYASYESKTFTSGSYSAEEMAHVDFIISYLESDECKSLYDKSNVKSNAIILHSNTILFISLSLLLSLIFYI</sequence>
<gene>
    <name evidence="3" type="ORF">BCR36DRAFT_587106</name>
</gene>
<keyword evidence="2" id="KW-0732">Signal</keyword>
<proteinExistence type="predicted"/>
<evidence type="ECO:0000256" key="2">
    <source>
        <dbReference type="SAM" id="SignalP"/>
    </source>
</evidence>
<feature type="transmembrane region" description="Helical" evidence="1">
    <location>
        <begin position="217"/>
        <end position="238"/>
    </location>
</feature>
<feature type="chain" id="PRO_5012847284" evidence="2">
    <location>
        <begin position="19"/>
        <end position="239"/>
    </location>
</feature>
<feature type="signal peptide" evidence="2">
    <location>
        <begin position="1"/>
        <end position="18"/>
    </location>
</feature>
<name>A0A1Y1UX18_9FUNG</name>
<dbReference type="AlphaFoldDB" id="A0A1Y1UX18"/>
<protein>
    <submittedName>
        <fullName evidence="3">Uncharacterized protein</fullName>
    </submittedName>
</protein>